<feature type="transmembrane region" description="Helical" evidence="7">
    <location>
        <begin position="124"/>
        <end position="147"/>
    </location>
</feature>
<feature type="domain" description="Rhodopsin" evidence="8">
    <location>
        <begin position="47"/>
        <end position="267"/>
    </location>
</feature>
<dbReference type="InterPro" id="IPR049326">
    <property type="entry name" value="Rhodopsin_dom_fungi"/>
</dbReference>
<feature type="transmembrane region" description="Helical" evidence="7">
    <location>
        <begin position="167"/>
        <end position="193"/>
    </location>
</feature>
<organism evidence="9 10">
    <name type="scientific">Colletotrichum higginsianum</name>
    <dbReference type="NCBI Taxonomy" id="80884"/>
    <lineage>
        <taxon>Eukaryota</taxon>
        <taxon>Fungi</taxon>
        <taxon>Dikarya</taxon>
        <taxon>Ascomycota</taxon>
        <taxon>Pezizomycotina</taxon>
        <taxon>Sordariomycetes</taxon>
        <taxon>Hypocreomycetidae</taxon>
        <taxon>Glomerellales</taxon>
        <taxon>Glomerellaceae</taxon>
        <taxon>Colletotrichum</taxon>
        <taxon>Colletotrichum destructivum species complex</taxon>
    </lineage>
</organism>
<protein>
    <recommendedName>
        <fullName evidence="8">Rhodopsin domain-containing protein</fullName>
    </recommendedName>
</protein>
<gene>
    <name evidence="9" type="ORF">CH35J_005116</name>
</gene>
<dbReference type="AlphaFoldDB" id="A0A4T0W5G4"/>
<keyword evidence="3 7" id="KW-1133">Transmembrane helix</keyword>
<comment type="subcellular location">
    <subcellularLocation>
        <location evidence="1">Membrane</location>
        <topology evidence="1">Multi-pass membrane protein</topology>
    </subcellularLocation>
</comment>
<keyword evidence="2 7" id="KW-0812">Transmembrane</keyword>
<reference evidence="9 10" key="1">
    <citation type="journal article" date="2019" name="Genome Biol. Evol.">
        <title>Genomic Plasticity Mediated by Transposable Elements in the Plant Pathogenic Fungus Colletotrichum higginsianum.</title>
        <authorList>
            <person name="Tsushima A."/>
            <person name="Gan P."/>
            <person name="Kumakura N."/>
            <person name="Narusaka M."/>
            <person name="Takano Y."/>
            <person name="Narusaka Y."/>
            <person name="Shirasu K."/>
        </authorList>
    </citation>
    <scope>NUCLEOTIDE SEQUENCE [LARGE SCALE GENOMIC DNA]</scope>
    <source>
        <strain evidence="9 10">MAFF305635-RFP</strain>
    </source>
</reference>
<dbReference type="Pfam" id="PF20684">
    <property type="entry name" value="Fung_rhodopsin"/>
    <property type="match status" value="1"/>
</dbReference>
<feature type="transmembrane region" description="Helical" evidence="7">
    <location>
        <begin position="98"/>
        <end position="117"/>
    </location>
</feature>
<feature type="transmembrane region" description="Helical" evidence="7">
    <location>
        <begin position="63"/>
        <end position="86"/>
    </location>
</feature>
<dbReference type="PANTHER" id="PTHR33048">
    <property type="entry name" value="PTH11-LIKE INTEGRAL MEMBRANE PROTEIN (AFU_ORTHOLOGUE AFUA_5G11245)"/>
    <property type="match status" value="1"/>
</dbReference>
<feature type="transmembrane region" description="Helical" evidence="7">
    <location>
        <begin position="205"/>
        <end position="230"/>
    </location>
</feature>
<evidence type="ECO:0000256" key="3">
    <source>
        <dbReference type="ARBA" id="ARBA00022989"/>
    </source>
</evidence>
<name>A0A4T0W5G4_9PEZI</name>
<feature type="transmembrane region" description="Helical" evidence="7">
    <location>
        <begin position="31"/>
        <end position="51"/>
    </location>
</feature>
<dbReference type="EMBL" id="MWPZ01000004">
    <property type="protein sequence ID" value="TID00058.1"/>
    <property type="molecule type" value="Genomic_DNA"/>
</dbReference>
<proteinExistence type="inferred from homology"/>
<evidence type="ECO:0000256" key="1">
    <source>
        <dbReference type="ARBA" id="ARBA00004141"/>
    </source>
</evidence>
<feature type="region of interest" description="Disordered" evidence="6">
    <location>
        <begin position="339"/>
        <end position="379"/>
    </location>
</feature>
<dbReference type="InterPro" id="IPR052337">
    <property type="entry name" value="SAT4-like"/>
</dbReference>
<accession>A0A4T0W5G4</accession>
<comment type="similarity">
    <text evidence="5">Belongs to the SAT4 family.</text>
</comment>
<dbReference type="GO" id="GO:0016020">
    <property type="term" value="C:membrane"/>
    <property type="evidence" value="ECO:0007669"/>
    <property type="project" value="UniProtKB-SubCell"/>
</dbReference>
<evidence type="ECO:0000256" key="4">
    <source>
        <dbReference type="ARBA" id="ARBA00023136"/>
    </source>
</evidence>
<evidence type="ECO:0000313" key="9">
    <source>
        <dbReference type="EMBL" id="TID00058.1"/>
    </source>
</evidence>
<feature type="region of interest" description="Disordered" evidence="6">
    <location>
        <begin position="303"/>
        <end position="323"/>
    </location>
</feature>
<evidence type="ECO:0000313" key="10">
    <source>
        <dbReference type="Proteomes" id="UP000305883"/>
    </source>
</evidence>
<evidence type="ECO:0000256" key="5">
    <source>
        <dbReference type="ARBA" id="ARBA00038359"/>
    </source>
</evidence>
<evidence type="ECO:0000256" key="7">
    <source>
        <dbReference type="SAM" id="Phobius"/>
    </source>
</evidence>
<feature type="compositionally biased region" description="Low complexity" evidence="6">
    <location>
        <begin position="306"/>
        <end position="315"/>
    </location>
</feature>
<keyword evidence="4 7" id="KW-0472">Membrane</keyword>
<feature type="transmembrane region" description="Helical" evidence="7">
    <location>
        <begin position="250"/>
        <end position="270"/>
    </location>
</feature>
<dbReference type="OrthoDB" id="5378633at2759"/>
<dbReference type="Proteomes" id="UP000305883">
    <property type="component" value="Unassembled WGS sequence"/>
</dbReference>
<comment type="caution">
    <text evidence="9">The sequence shown here is derived from an EMBL/GenBank/DDBJ whole genome shotgun (WGS) entry which is preliminary data.</text>
</comment>
<evidence type="ECO:0000259" key="8">
    <source>
        <dbReference type="Pfam" id="PF20684"/>
    </source>
</evidence>
<evidence type="ECO:0000256" key="2">
    <source>
        <dbReference type="ARBA" id="ARBA00022692"/>
    </source>
</evidence>
<sequence>MSNVEGPAAPPPEGVVPDFQNPKDVLHTINLVSQILSIVMVSLFMMLRLYAKMFIAPPFHTEDWVAVVAWILSFGYSSTALVMYRYGGGFHVYELSKADFMGFNKLALLLVVLRVFRFHNKTKIGIYALSVFMTGYYLPVFILKALICRPVAGFWDTSVEAVCFDQRAIFVADTVISAITDMAVLCLPIPVAVTLRMPWTRRLKVIAMLSAGGVATAASIVRMVIVIQLQKSNDQSVDFIRFNLLGTAEVSIGMICACFPAVNILFTHGFDCSQESSRNTGGSSTKRIIELKFLKGSRLRTQQMTEAQVEPQPETQQPPIPERVGVGYIFPIERLSRLQSSSQPGVRAATPPDEWCSQVVSSPFSEPDSPDWARKGSVC</sequence>
<dbReference type="PANTHER" id="PTHR33048:SF108">
    <property type="entry name" value="INTEGRAL MEMBRANE PROTEIN"/>
    <property type="match status" value="1"/>
</dbReference>
<evidence type="ECO:0000256" key="6">
    <source>
        <dbReference type="SAM" id="MobiDB-lite"/>
    </source>
</evidence>